<reference evidence="1" key="2">
    <citation type="journal article" date="2021" name="Microbiome">
        <title>Successional dynamics and alternative stable states in a saline activated sludge microbial community over 9 years.</title>
        <authorList>
            <person name="Wang Y."/>
            <person name="Ye J."/>
            <person name="Ju F."/>
            <person name="Liu L."/>
            <person name="Boyd J.A."/>
            <person name="Deng Y."/>
            <person name="Parks D.H."/>
            <person name="Jiang X."/>
            <person name="Yin X."/>
            <person name="Woodcroft B.J."/>
            <person name="Tyson G.W."/>
            <person name="Hugenholtz P."/>
            <person name="Polz M.F."/>
            <person name="Zhang T."/>
        </authorList>
    </citation>
    <scope>NUCLEOTIDE SEQUENCE</scope>
    <source>
        <strain evidence="1">HKST-UBA02</strain>
    </source>
</reference>
<dbReference type="AlphaFoldDB" id="A0A956NDZ8"/>
<proteinExistence type="predicted"/>
<gene>
    <name evidence="1" type="ORF">KDA27_17360</name>
</gene>
<dbReference type="EMBL" id="JAGQHS010000106">
    <property type="protein sequence ID" value="MCA9757577.1"/>
    <property type="molecule type" value="Genomic_DNA"/>
</dbReference>
<comment type="caution">
    <text evidence="1">The sequence shown here is derived from an EMBL/GenBank/DDBJ whole genome shotgun (WGS) entry which is preliminary data.</text>
</comment>
<reference evidence="1" key="1">
    <citation type="submission" date="2020-04" db="EMBL/GenBank/DDBJ databases">
        <authorList>
            <person name="Zhang T."/>
        </authorList>
    </citation>
    <scope>NUCLEOTIDE SEQUENCE</scope>
    <source>
        <strain evidence="1">HKST-UBA02</strain>
    </source>
</reference>
<sequence>MANYRDDQTVAGSDDLWRHIHREQYIYDDNRRSWRPASCAFSDSSDGSAMSVTLGTEAAAAGVSARDCLRRRTHFVATFGFPVAAARDLGQGVHRDPTELDPHHALVFGPKPKRFQRAIVKVGRWEYQPEDVAGGE</sequence>
<dbReference type="Proteomes" id="UP000739538">
    <property type="component" value="Unassembled WGS sequence"/>
</dbReference>
<protein>
    <submittedName>
        <fullName evidence="1">Uncharacterized protein</fullName>
    </submittedName>
</protein>
<organism evidence="1 2">
    <name type="scientific">Eiseniibacteriota bacterium</name>
    <dbReference type="NCBI Taxonomy" id="2212470"/>
    <lineage>
        <taxon>Bacteria</taxon>
        <taxon>Candidatus Eiseniibacteriota</taxon>
    </lineage>
</organism>
<evidence type="ECO:0000313" key="2">
    <source>
        <dbReference type="Proteomes" id="UP000739538"/>
    </source>
</evidence>
<evidence type="ECO:0000313" key="1">
    <source>
        <dbReference type="EMBL" id="MCA9757577.1"/>
    </source>
</evidence>
<accession>A0A956NDZ8</accession>
<name>A0A956NDZ8_UNCEI</name>